<evidence type="ECO:0000313" key="3">
    <source>
        <dbReference type="EMBL" id="OGN16428.1"/>
    </source>
</evidence>
<dbReference type="STRING" id="1802685.A3C88_01235"/>
<dbReference type="InterPro" id="IPR004482">
    <property type="entry name" value="Mg_chelat-rel"/>
</dbReference>
<dbReference type="PANTHER" id="PTHR32039:SF7">
    <property type="entry name" value="COMPETENCE PROTEIN COMM"/>
    <property type="match status" value="1"/>
</dbReference>
<dbReference type="InterPro" id="IPR025158">
    <property type="entry name" value="Mg_chelat-rel_C"/>
</dbReference>
<dbReference type="Pfam" id="PF13335">
    <property type="entry name" value="Mg_chelatase_C"/>
    <property type="match status" value="1"/>
</dbReference>
<dbReference type="Pfam" id="PF01078">
    <property type="entry name" value="Mg_chelatase"/>
    <property type="match status" value="1"/>
</dbReference>
<dbReference type="SMART" id="SM00382">
    <property type="entry name" value="AAA"/>
    <property type="match status" value="1"/>
</dbReference>
<dbReference type="InterPro" id="IPR045006">
    <property type="entry name" value="CHLI-like"/>
</dbReference>
<dbReference type="Gene3D" id="3.40.50.300">
    <property type="entry name" value="P-loop containing nucleotide triphosphate hydrolases"/>
    <property type="match status" value="1"/>
</dbReference>
<evidence type="ECO:0000256" key="1">
    <source>
        <dbReference type="ARBA" id="ARBA00006354"/>
    </source>
</evidence>
<gene>
    <name evidence="3" type="ORF">A3C88_01235</name>
</gene>
<name>A0A1F8FV30_9BACT</name>
<dbReference type="NCBIfam" id="TIGR00368">
    <property type="entry name" value="YifB family Mg chelatase-like AAA ATPase"/>
    <property type="match status" value="1"/>
</dbReference>
<evidence type="ECO:0000313" key="4">
    <source>
        <dbReference type="Proteomes" id="UP000178117"/>
    </source>
</evidence>
<proteinExistence type="inferred from homology"/>
<dbReference type="Proteomes" id="UP000178117">
    <property type="component" value="Unassembled WGS sequence"/>
</dbReference>
<evidence type="ECO:0000259" key="2">
    <source>
        <dbReference type="SMART" id="SM00382"/>
    </source>
</evidence>
<dbReference type="InterPro" id="IPR027417">
    <property type="entry name" value="P-loop_NTPase"/>
</dbReference>
<comment type="similarity">
    <text evidence="1">Belongs to the Mg-chelatase subunits D/I family. ComM subfamily.</text>
</comment>
<dbReference type="Pfam" id="PF13541">
    <property type="entry name" value="ChlI"/>
    <property type="match status" value="1"/>
</dbReference>
<feature type="domain" description="AAA+ ATPase" evidence="2">
    <location>
        <begin position="213"/>
        <end position="394"/>
    </location>
</feature>
<dbReference type="SUPFAM" id="SSF54211">
    <property type="entry name" value="Ribosomal protein S5 domain 2-like"/>
    <property type="match status" value="1"/>
</dbReference>
<dbReference type="InterPro" id="IPR014721">
    <property type="entry name" value="Ribsml_uS5_D2-typ_fold_subgr"/>
</dbReference>
<accession>A0A1F8FV30</accession>
<protein>
    <submittedName>
        <fullName evidence="3">Magnesium chelatase</fullName>
    </submittedName>
</protein>
<reference evidence="3 4" key="1">
    <citation type="journal article" date="2016" name="Nat. Commun.">
        <title>Thousands of microbial genomes shed light on interconnected biogeochemical processes in an aquifer system.</title>
        <authorList>
            <person name="Anantharaman K."/>
            <person name="Brown C.T."/>
            <person name="Hug L.A."/>
            <person name="Sharon I."/>
            <person name="Castelle C.J."/>
            <person name="Probst A.J."/>
            <person name="Thomas B.C."/>
            <person name="Singh A."/>
            <person name="Wilkins M.J."/>
            <person name="Karaoz U."/>
            <person name="Brodie E.L."/>
            <person name="Williams K.H."/>
            <person name="Hubbard S.S."/>
            <person name="Banfield J.F."/>
        </authorList>
    </citation>
    <scope>NUCLEOTIDE SEQUENCE [LARGE SCALE GENOMIC DNA]</scope>
</reference>
<dbReference type="InterPro" id="IPR000523">
    <property type="entry name" value="Mg_chelatse_chII-like_cat_dom"/>
</dbReference>
<dbReference type="InterPro" id="IPR020568">
    <property type="entry name" value="Ribosomal_Su5_D2-typ_SF"/>
</dbReference>
<organism evidence="3 4">
    <name type="scientific">Candidatus Yanofskybacteria bacterium RIFCSPHIGHO2_02_FULL_50_12</name>
    <dbReference type="NCBI Taxonomy" id="1802685"/>
    <lineage>
        <taxon>Bacteria</taxon>
        <taxon>Candidatus Yanofskyibacteriota</taxon>
    </lineage>
</organism>
<dbReference type="PANTHER" id="PTHR32039">
    <property type="entry name" value="MAGNESIUM-CHELATASE SUBUNIT CHLI"/>
    <property type="match status" value="1"/>
</dbReference>
<dbReference type="GO" id="GO:0005524">
    <property type="term" value="F:ATP binding"/>
    <property type="evidence" value="ECO:0007669"/>
    <property type="project" value="InterPro"/>
</dbReference>
<sequence length="510" mass="54992">MSIRTYSAAITGIDATLIEVEVDSTPGLHAFSIVGLPDKAVEESKERIASAIRNNALVPPSAKHKKIIINLAPADIRKEGPAYDLPIAVGYLLETDQIKFDTRKKVFLGELSLDGSLKPVPGVLAAALMAKDLGFEEIIVPEANAQEAAIVSELSVIGIKDINELIGHLNGINPLQPVIFKEFNDGTASDGEAYRLIKGQETAKRGLIVAAAGGHNIIMSGPPGSGKTLLARALIDLMPPLSFQEAVEVTKIYSVAGSQKSALMSLRPFRNPHHTTSAPAMVGGGSSPRPGEISMAHRGVLFLDELPEFPRSVLESLREPLEEGAITVSRTAGSLRLPAKFTLAAAMNPCPCGNYGSQGLACICSPANVMRYRKKISGPLLDRIDIQITVPRETATLEQEPLPAIRFNEIRTMIAQARSTQQERFKGAGIFTNAEINYKNIDRWCVLAPSAEQQLQQAVQTKGLSLRSYHKIKKLSRTIADLAGLETIQDNHIHEAISLNASDRILAEFA</sequence>
<comment type="caution">
    <text evidence="3">The sequence shown here is derived from an EMBL/GenBank/DDBJ whole genome shotgun (WGS) entry which is preliminary data.</text>
</comment>
<dbReference type="Gene3D" id="3.30.230.10">
    <property type="match status" value="1"/>
</dbReference>
<dbReference type="EMBL" id="MGJZ01000032">
    <property type="protein sequence ID" value="OGN16428.1"/>
    <property type="molecule type" value="Genomic_DNA"/>
</dbReference>
<dbReference type="AlphaFoldDB" id="A0A1F8FV30"/>
<dbReference type="SUPFAM" id="SSF52540">
    <property type="entry name" value="P-loop containing nucleoside triphosphate hydrolases"/>
    <property type="match status" value="1"/>
</dbReference>
<dbReference type="InterPro" id="IPR003593">
    <property type="entry name" value="AAA+_ATPase"/>
</dbReference>